<dbReference type="Pfam" id="PF00560">
    <property type="entry name" value="LRR_1"/>
    <property type="match status" value="2"/>
</dbReference>
<dbReference type="InterPro" id="IPR046959">
    <property type="entry name" value="PRK1-6/SRF4-like"/>
</dbReference>
<evidence type="ECO:0000256" key="8">
    <source>
        <dbReference type="ARBA" id="ARBA00023170"/>
    </source>
</evidence>
<evidence type="ECO:0000256" key="7">
    <source>
        <dbReference type="ARBA" id="ARBA00023136"/>
    </source>
</evidence>
<dbReference type="KEGG" id="jre:108981755"/>
<proteinExistence type="predicted"/>
<feature type="region of interest" description="Disordered" evidence="10">
    <location>
        <begin position="706"/>
        <end position="734"/>
    </location>
</feature>
<evidence type="ECO:0000256" key="2">
    <source>
        <dbReference type="ARBA" id="ARBA00022614"/>
    </source>
</evidence>
<evidence type="ECO:0000313" key="13">
    <source>
        <dbReference type="Proteomes" id="UP000235220"/>
    </source>
</evidence>
<dbReference type="OrthoDB" id="676979at2759"/>
<feature type="compositionally biased region" description="Polar residues" evidence="10">
    <location>
        <begin position="268"/>
        <end position="277"/>
    </location>
</feature>
<keyword evidence="13" id="KW-1185">Reference proteome</keyword>
<organism evidence="13 14">
    <name type="scientific">Juglans regia</name>
    <name type="common">English walnut</name>
    <dbReference type="NCBI Taxonomy" id="51240"/>
    <lineage>
        <taxon>Eukaryota</taxon>
        <taxon>Viridiplantae</taxon>
        <taxon>Streptophyta</taxon>
        <taxon>Embryophyta</taxon>
        <taxon>Tracheophyta</taxon>
        <taxon>Spermatophyta</taxon>
        <taxon>Magnoliopsida</taxon>
        <taxon>eudicotyledons</taxon>
        <taxon>Gunneridae</taxon>
        <taxon>Pentapetalae</taxon>
        <taxon>rosids</taxon>
        <taxon>fabids</taxon>
        <taxon>Fagales</taxon>
        <taxon>Juglandaceae</taxon>
        <taxon>Juglans</taxon>
    </lineage>
</organism>
<evidence type="ECO:0000256" key="9">
    <source>
        <dbReference type="ARBA" id="ARBA00023180"/>
    </source>
</evidence>
<evidence type="ECO:0000256" key="3">
    <source>
        <dbReference type="ARBA" id="ARBA00022692"/>
    </source>
</evidence>
<dbReference type="InterPro" id="IPR001611">
    <property type="entry name" value="Leu-rich_rpt"/>
</dbReference>
<dbReference type="InterPro" id="IPR011009">
    <property type="entry name" value="Kinase-like_dom_sf"/>
</dbReference>
<dbReference type="SUPFAM" id="SSF56112">
    <property type="entry name" value="Protein kinase-like (PK-like)"/>
    <property type="match status" value="1"/>
</dbReference>
<evidence type="ECO:0000256" key="12">
    <source>
        <dbReference type="SAM" id="SignalP"/>
    </source>
</evidence>
<evidence type="ECO:0000256" key="5">
    <source>
        <dbReference type="ARBA" id="ARBA00022737"/>
    </source>
</evidence>
<evidence type="ECO:0000256" key="6">
    <source>
        <dbReference type="ARBA" id="ARBA00022989"/>
    </source>
</evidence>
<feature type="signal peptide" evidence="12">
    <location>
        <begin position="1"/>
        <end position="25"/>
    </location>
</feature>
<dbReference type="Pfam" id="PF08263">
    <property type="entry name" value="LRRNT_2"/>
    <property type="match status" value="1"/>
</dbReference>
<feature type="region of interest" description="Disordered" evidence="10">
    <location>
        <begin position="268"/>
        <end position="292"/>
    </location>
</feature>
<keyword evidence="6 11" id="KW-1133">Transmembrane helix</keyword>
<dbReference type="FunFam" id="1.10.510.10:FF:000479">
    <property type="entry name" value="Leucine-rich repeat receptor-like protein kinase"/>
    <property type="match status" value="1"/>
</dbReference>
<dbReference type="PANTHER" id="PTHR48007:SF56">
    <property type="entry name" value="LOW QUALITY PROTEIN: PROTEIN STRUBBELIG-RECEPTOR FAMILY 2"/>
    <property type="match status" value="1"/>
</dbReference>
<dbReference type="InterPro" id="IPR000719">
    <property type="entry name" value="Prot_kinase_dom"/>
</dbReference>
<evidence type="ECO:0000256" key="11">
    <source>
        <dbReference type="SAM" id="Phobius"/>
    </source>
</evidence>
<keyword evidence="3 11" id="KW-0812">Transmembrane</keyword>
<feature type="region of interest" description="Disordered" evidence="10">
    <location>
        <begin position="341"/>
        <end position="376"/>
    </location>
</feature>
<keyword evidence="2" id="KW-0433">Leucine-rich repeat</keyword>
<feature type="compositionally biased region" description="Polar residues" evidence="10">
    <location>
        <begin position="717"/>
        <end position="734"/>
    </location>
</feature>
<dbReference type="Gramene" id="Jr04_19500_p1">
    <property type="protein sequence ID" value="cds.Jr04_19500_p1"/>
    <property type="gene ID" value="Jr04_19500"/>
</dbReference>
<dbReference type="InterPro" id="IPR032675">
    <property type="entry name" value="LRR_dom_sf"/>
</dbReference>
<dbReference type="Gene3D" id="1.10.510.10">
    <property type="entry name" value="Transferase(Phosphotransferase) domain 1"/>
    <property type="match status" value="1"/>
</dbReference>
<sequence>MAKQCVCLYLVLKVFFAMLASQAWAFTNPVDVTALQDLYRSLNQPPELTGWKLDGGDPCVESWTGVSCFESSIIYLKIQGLNLTGHIGGQLHNLYNLKHLDVSSNKIEGEIPYELPPDATHINMAHNYLRQNIPNSLPTLKNLRYLNLSRNFLSGPIGNVFNGLQNLRVLDLSHNNFTGDLPSSFGSLTNLTRLFLQNNYFTGSVTYLAELPLTDLNIQDNSFSGIIPKHFRSIPNLWIWGNRFHVGDNTLPWDFPLETVPIMQNISAPPTTHSSAIENYRSPKESGHKKKPISRGGIAFMLGGGTLMATCVALVIVIRNRSCAQKLKRLESGNSSLQSLPVTTARVDGSSTARGESPQILDLSSPPAHGPRQIPPVYHTRTERKSRRTASMKGRLPARTKLYTVAELQSATNSFSEENLLGEGSLGSVYRAEFPDGQILAVKNINMVSLSFREEEQFMDVIWTASRLRHPNIVTLLGYSTEHGQHLLVYEYVRNLSLDDALHSDAYKPLSWGLRLRIALGVARALDYLHSTLSPPVAHSNLKAANILLDEELMPRVCDCGLAILRPLTSNRVKIKASEIALFDTGYIAHEHGEPGIDNTKTDIYAFGVLLLELLTGRKPFENSRPREEQSLVKWASSRLHDSESLEEMVDPAIKRSASSKTLSRFADIISLCIQPVKQFRPPMSEIVESLTSLLEKFSMAKGGAAYGNEEEEKSFRSTNTRFIGSPELSHSSP</sequence>
<evidence type="ECO:0000256" key="10">
    <source>
        <dbReference type="SAM" id="MobiDB-lite"/>
    </source>
</evidence>
<dbReference type="InterPro" id="IPR003591">
    <property type="entry name" value="Leu-rich_rpt_typical-subtyp"/>
</dbReference>
<dbReference type="FunCoup" id="A0A2I4DN19">
    <property type="interactions" value="8"/>
</dbReference>
<name>A0A2I4DN19_JUGRE</name>
<dbReference type="GeneID" id="108981755"/>
<keyword evidence="5" id="KW-0677">Repeat</keyword>
<dbReference type="Gene3D" id="3.30.200.20">
    <property type="entry name" value="Phosphorylase Kinase, domain 1"/>
    <property type="match status" value="1"/>
</dbReference>
<dbReference type="PROSITE" id="PS50011">
    <property type="entry name" value="PROTEIN_KINASE_DOM"/>
    <property type="match status" value="1"/>
</dbReference>
<dbReference type="GO" id="GO:0042802">
    <property type="term" value="F:identical protein binding"/>
    <property type="evidence" value="ECO:0007669"/>
    <property type="project" value="EnsemblPlants"/>
</dbReference>
<dbReference type="PANTHER" id="PTHR48007">
    <property type="entry name" value="LEUCINE-RICH REPEAT RECEPTOR-LIKE PROTEIN KINASE PXC1"/>
    <property type="match status" value="1"/>
</dbReference>
<dbReference type="FunFam" id="3.80.10.10:FF:000062">
    <property type="entry name" value="protein STRUBBELIG-RECEPTOR FAMILY 3"/>
    <property type="match status" value="1"/>
</dbReference>
<evidence type="ECO:0000256" key="1">
    <source>
        <dbReference type="ARBA" id="ARBA00004167"/>
    </source>
</evidence>
<feature type="transmembrane region" description="Helical" evidence="11">
    <location>
        <begin position="298"/>
        <end position="318"/>
    </location>
</feature>
<dbReference type="SUPFAM" id="SSF52058">
    <property type="entry name" value="L domain-like"/>
    <property type="match status" value="1"/>
</dbReference>
<dbReference type="RefSeq" id="XP_018808545.2">
    <property type="nucleotide sequence ID" value="XM_018953000.2"/>
</dbReference>
<evidence type="ECO:0000313" key="14">
    <source>
        <dbReference type="RefSeq" id="XP_018808545.2"/>
    </source>
</evidence>
<evidence type="ECO:0000256" key="4">
    <source>
        <dbReference type="ARBA" id="ARBA00022729"/>
    </source>
</evidence>
<dbReference type="GO" id="GO:0005524">
    <property type="term" value="F:ATP binding"/>
    <property type="evidence" value="ECO:0007669"/>
    <property type="project" value="InterPro"/>
</dbReference>
<keyword evidence="9" id="KW-0325">Glycoprotein</keyword>
<dbReference type="Pfam" id="PF00069">
    <property type="entry name" value="Pkinase"/>
    <property type="match status" value="1"/>
</dbReference>
<protein>
    <submittedName>
        <fullName evidence="14">Protein STRUBBELIG-RECEPTOR FAMILY 2</fullName>
    </submittedName>
</protein>
<dbReference type="PROSITE" id="PS51450">
    <property type="entry name" value="LRR"/>
    <property type="match status" value="1"/>
</dbReference>
<feature type="chain" id="PRO_5043613115" evidence="12">
    <location>
        <begin position="26"/>
        <end position="734"/>
    </location>
</feature>
<keyword evidence="7 11" id="KW-0472">Membrane</keyword>
<dbReference type="InterPro" id="IPR013210">
    <property type="entry name" value="LRR_N_plant-typ"/>
</dbReference>
<gene>
    <name evidence="14" type="primary">LOC108981755</name>
</gene>
<dbReference type="Gene3D" id="3.80.10.10">
    <property type="entry name" value="Ribonuclease Inhibitor"/>
    <property type="match status" value="1"/>
</dbReference>
<keyword evidence="8" id="KW-0675">Receptor</keyword>
<dbReference type="FunFam" id="3.30.200.20:FF:000125">
    <property type="entry name" value="Protein STRUBBELIG-RECEPTOR FAMILY 8"/>
    <property type="match status" value="1"/>
</dbReference>
<dbReference type="AlphaFoldDB" id="A0A2I4DN19"/>
<dbReference type="SMART" id="SM00369">
    <property type="entry name" value="LRR_TYP"/>
    <property type="match status" value="4"/>
</dbReference>
<dbReference type="GO" id="GO:0004674">
    <property type="term" value="F:protein serine/threonine kinase activity"/>
    <property type="evidence" value="ECO:0000318"/>
    <property type="project" value="GO_Central"/>
</dbReference>
<comment type="subcellular location">
    <subcellularLocation>
        <location evidence="1">Membrane</location>
        <topology evidence="1">Single-pass membrane protein</topology>
    </subcellularLocation>
</comment>
<keyword evidence="4 12" id="KW-0732">Signal</keyword>
<dbReference type="Proteomes" id="UP000235220">
    <property type="component" value="Chromosome 4"/>
</dbReference>
<reference evidence="14" key="1">
    <citation type="submission" date="2025-08" db="UniProtKB">
        <authorList>
            <consortium name="RefSeq"/>
        </authorList>
    </citation>
    <scope>IDENTIFICATION</scope>
    <source>
        <tissue evidence="14">Leaves</tissue>
    </source>
</reference>
<dbReference type="GO" id="GO:0005886">
    <property type="term" value="C:plasma membrane"/>
    <property type="evidence" value="ECO:0000318"/>
    <property type="project" value="GO_Central"/>
</dbReference>
<dbReference type="Pfam" id="PF13855">
    <property type="entry name" value="LRR_8"/>
    <property type="match status" value="1"/>
</dbReference>
<accession>A0A2I4DN19</accession>